<dbReference type="EMBL" id="LR778114">
    <property type="protein sequence ID" value="CAB1130016.1"/>
    <property type="molecule type" value="Genomic_DNA"/>
</dbReference>
<feature type="domain" description="Dihydroneopterin aldolase/epimerase" evidence="7">
    <location>
        <begin position="5"/>
        <end position="117"/>
    </location>
</feature>
<dbReference type="GO" id="GO:0046654">
    <property type="term" value="P:tetrahydrofolate biosynthetic process"/>
    <property type="evidence" value="ECO:0007669"/>
    <property type="project" value="UniProtKB-UniRule"/>
</dbReference>
<sequence length="119" mass="13088">MTGWIRIMGMQFQARHGALPYEQERPQPFAVDIEVETDFSRAVESDQVGDTVDYGRLYAVAARVMAGPPVRLLEALAGRMAGEVLALDGVERVVVRIRKQAPPLPGPVAYSEVEVSRHA</sequence>
<dbReference type="InterPro" id="IPR043133">
    <property type="entry name" value="GTP-CH-I_C/QueF"/>
</dbReference>
<keyword evidence="4 6" id="KW-0289">Folate biosynthesis</keyword>
<comment type="pathway">
    <text evidence="2 6">Cofactor biosynthesis; tetrahydrofolate biosynthesis; 2-amino-4-hydroxy-6-hydroxymethyl-7,8-dihydropteridine diphosphate from 7,8-dihydroneopterin triphosphate: step 3/4.</text>
</comment>
<dbReference type="InterPro" id="IPR006156">
    <property type="entry name" value="Dihydroneopterin_aldolase"/>
</dbReference>
<dbReference type="AlphaFoldDB" id="A0A6F8ZK20"/>
<dbReference type="GO" id="GO:0004150">
    <property type="term" value="F:dihydroneopterin aldolase activity"/>
    <property type="evidence" value="ECO:0007669"/>
    <property type="project" value="UniProtKB-UniRule"/>
</dbReference>
<organism evidence="8 9">
    <name type="scientific">Candidatus Hydrogenisulfobacillus filiaventi</name>
    <dbReference type="NCBI Taxonomy" id="2707344"/>
    <lineage>
        <taxon>Bacteria</taxon>
        <taxon>Bacillati</taxon>
        <taxon>Bacillota</taxon>
        <taxon>Clostridia</taxon>
        <taxon>Eubacteriales</taxon>
        <taxon>Clostridiales Family XVII. Incertae Sedis</taxon>
        <taxon>Candidatus Hydrogenisulfobacillus</taxon>
    </lineage>
</organism>
<proteinExistence type="inferred from homology"/>
<dbReference type="Proteomes" id="UP000503399">
    <property type="component" value="Chromosome"/>
</dbReference>
<dbReference type="Pfam" id="PF02152">
    <property type="entry name" value="FolB"/>
    <property type="match status" value="1"/>
</dbReference>
<evidence type="ECO:0000256" key="2">
    <source>
        <dbReference type="ARBA" id="ARBA00005013"/>
    </source>
</evidence>
<accession>A0A6F8ZK20</accession>
<dbReference type="NCBIfam" id="TIGR00526">
    <property type="entry name" value="folB_dom"/>
    <property type="match status" value="1"/>
</dbReference>
<evidence type="ECO:0000256" key="5">
    <source>
        <dbReference type="ARBA" id="ARBA00023239"/>
    </source>
</evidence>
<dbReference type="UniPathway" id="UPA00077">
    <property type="reaction ID" value="UER00154"/>
</dbReference>
<dbReference type="SMART" id="SM00905">
    <property type="entry name" value="FolB"/>
    <property type="match status" value="1"/>
</dbReference>
<dbReference type="GO" id="GO:0005737">
    <property type="term" value="C:cytoplasm"/>
    <property type="evidence" value="ECO:0007669"/>
    <property type="project" value="TreeGrafter"/>
</dbReference>
<reference evidence="8 9" key="1">
    <citation type="submission" date="2020-02" db="EMBL/GenBank/DDBJ databases">
        <authorList>
            <person name="Hogendoorn C."/>
        </authorList>
    </citation>
    <scope>NUCLEOTIDE SEQUENCE [LARGE SCALE GENOMIC DNA]</scope>
    <source>
        <strain evidence="8">R501</strain>
    </source>
</reference>
<name>A0A6F8ZK20_9FIRM</name>
<evidence type="ECO:0000256" key="3">
    <source>
        <dbReference type="ARBA" id="ARBA00005708"/>
    </source>
</evidence>
<dbReference type="SUPFAM" id="SSF55620">
    <property type="entry name" value="Tetrahydrobiopterin biosynthesis enzymes-like"/>
    <property type="match status" value="1"/>
</dbReference>
<evidence type="ECO:0000256" key="6">
    <source>
        <dbReference type="RuleBase" id="RU362079"/>
    </source>
</evidence>
<dbReference type="InterPro" id="IPR006157">
    <property type="entry name" value="FolB_dom"/>
</dbReference>
<dbReference type="GO" id="GO:0046656">
    <property type="term" value="P:folic acid biosynthetic process"/>
    <property type="evidence" value="ECO:0007669"/>
    <property type="project" value="UniProtKB-UniRule"/>
</dbReference>
<gene>
    <name evidence="8" type="ORF">R50_2524</name>
</gene>
<comment type="catalytic activity">
    <reaction evidence="1 6">
        <text>7,8-dihydroneopterin = 6-hydroxymethyl-7,8-dihydropterin + glycolaldehyde</text>
        <dbReference type="Rhea" id="RHEA:10540"/>
        <dbReference type="ChEBI" id="CHEBI:17001"/>
        <dbReference type="ChEBI" id="CHEBI:17071"/>
        <dbReference type="ChEBI" id="CHEBI:44841"/>
        <dbReference type="EC" id="4.1.2.25"/>
    </reaction>
</comment>
<evidence type="ECO:0000259" key="7">
    <source>
        <dbReference type="SMART" id="SM00905"/>
    </source>
</evidence>
<protein>
    <recommendedName>
        <fullName evidence="6">7,8-dihydroneopterin aldolase</fullName>
        <ecNumber evidence="6">4.1.2.25</ecNumber>
    </recommendedName>
</protein>
<keyword evidence="5 6" id="KW-0456">Lyase</keyword>
<evidence type="ECO:0000256" key="1">
    <source>
        <dbReference type="ARBA" id="ARBA00001353"/>
    </source>
</evidence>
<comment type="function">
    <text evidence="6">Catalyzes the conversion of 7,8-dihydroneopterin to 6-hydroxymethyl-7,8-dihydropterin.</text>
</comment>
<dbReference type="EC" id="4.1.2.25" evidence="6"/>
<evidence type="ECO:0000256" key="4">
    <source>
        <dbReference type="ARBA" id="ARBA00022909"/>
    </source>
</evidence>
<evidence type="ECO:0000313" key="8">
    <source>
        <dbReference type="EMBL" id="CAB1130016.1"/>
    </source>
</evidence>
<dbReference type="NCBIfam" id="TIGR00525">
    <property type="entry name" value="folB"/>
    <property type="match status" value="1"/>
</dbReference>
<comment type="similarity">
    <text evidence="3 6">Belongs to the DHNA family.</text>
</comment>
<dbReference type="KEGG" id="hfv:R50_2524"/>
<evidence type="ECO:0000313" key="9">
    <source>
        <dbReference type="Proteomes" id="UP000503399"/>
    </source>
</evidence>
<keyword evidence="9" id="KW-1185">Reference proteome</keyword>
<dbReference type="Gene3D" id="3.30.1130.10">
    <property type="match status" value="1"/>
</dbReference>
<dbReference type="PANTHER" id="PTHR42844">
    <property type="entry name" value="DIHYDRONEOPTERIN ALDOLASE 1-RELATED"/>
    <property type="match status" value="1"/>
</dbReference>
<dbReference type="PANTHER" id="PTHR42844:SF1">
    <property type="entry name" value="DIHYDRONEOPTERIN ALDOLASE 1-RELATED"/>
    <property type="match status" value="1"/>
</dbReference>